<dbReference type="InterPro" id="IPR038917">
    <property type="entry name" value="Malonyl_CoA_deC"/>
</dbReference>
<dbReference type="GO" id="GO:0006633">
    <property type="term" value="P:fatty acid biosynthetic process"/>
    <property type="evidence" value="ECO:0007669"/>
    <property type="project" value="InterPro"/>
</dbReference>
<dbReference type="OrthoDB" id="426718at2759"/>
<dbReference type="PANTHER" id="PTHR28641">
    <property type="match status" value="1"/>
</dbReference>
<dbReference type="PANTHER" id="PTHR28641:SF1">
    <property type="entry name" value="MALONYL-COA DECARBOXYLASE, MITOCHONDRIAL"/>
    <property type="match status" value="1"/>
</dbReference>
<feature type="non-terminal residue" evidence="2">
    <location>
        <position position="189"/>
    </location>
</feature>
<dbReference type="AlphaFoldDB" id="A0A4P9VT80"/>
<dbReference type="Proteomes" id="UP000269721">
    <property type="component" value="Unassembled WGS sequence"/>
</dbReference>
<organism evidence="2 3">
    <name type="scientific">Blyttiomyces helicus</name>
    <dbReference type="NCBI Taxonomy" id="388810"/>
    <lineage>
        <taxon>Eukaryota</taxon>
        <taxon>Fungi</taxon>
        <taxon>Fungi incertae sedis</taxon>
        <taxon>Chytridiomycota</taxon>
        <taxon>Chytridiomycota incertae sedis</taxon>
        <taxon>Chytridiomycetes</taxon>
        <taxon>Chytridiomycetes incertae sedis</taxon>
        <taxon>Blyttiomyces</taxon>
    </lineage>
</organism>
<dbReference type="InterPro" id="IPR042303">
    <property type="entry name" value="Malonyl_CoA_deC_C_sf"/>
</dbReference>
<feature type="domain" description="Malonyl-CoA decarboxylase C-terminal" evidence="1">
    <location>
        <begin position="92"/>
        <end position="170"/>
    </location>
</feature>
<name>A0A4P9VT80_9FUNG</name>
<dbReference type="InterPro" id="IPR007956">
    <property type="entry name" value="Malonyl_CoA_deC_C"/>
</dbReference>
<evidence type="ECO:0000313" key="3">
    <source>
        <dbReference type="Proteomes" id="UP000269721"/>
    </source>
</evidence>
<dbReference type="Gene3D" id="3.40.630.150">
    <property type="entry name" value="Malonyl-CoA decarboxylase, catalytic domain"/>
    <property type="match status" value="2"/>
</dbReference>
<proteinExistence type="predicted"/>
<dbReference type="GO" id="GO:0050080">
    <property type="term" value="F:malonyl-CoA decarboxylase activity"/>
    <property type="evidence" value="ECO:0007669"/>
    <property type="project" value="InterPro"/>
</dbReference>
<feature type="domain" description="Malonyl-CoA decarboxylase C-terminal" evidence="1">
    <location>
        <begin position="2"/>
        <end position="82"/>
    </location>
</feature>
<keyword evidence="3" id="KW-1185">Reference proteome</keyword>
<dbReference type="GO" id="GO:0005782">
    <property type="term" value="C:peroxisomal matrix"/>
    <property type="evidence" value="ECO:0007669"/>
    <property type="project" value="TreeGrafter"/>
</dbReference>
<feature type="non-terminal residue" evidence="2">
    <location>
        <position position="1"/>
    </location>
</feature>
<accession>A0A4P9VT80</accession>
<dbReference type="GO" id="GO:0006085">
    <property type="term" value="P:acetyl-CoA biosynthetic process"/>
    <property type="evidence" value="ECO:0007669"/>
    <property type="project" value="TreeGrafter"/>
</dbReference>
<reference evidence="3" key="1">
    <citation type="journal article" date="2018" name="Nat. Microbiol.">
        <title>Leveraging single-cell genomics to expand the fungal tree of life.</title>
        <authorList>
            <person name="Ahrendt S.R."/>
            <person name="Quandt C.A."/>
            <person name="Ciobanu D."/>
            <person name="Clum A."/>
            <person name="Salamov A."/>
            <person name="Andreopoulos B."/>
            <person name="Cheng J.F."/>
            <person name="Woyke T."/>
            <person name="Pelin A."/>
            <person name="Henrissat B."/>
            <person name="Reynolds N.K."/>
            <person name="Benny G.L."/>
            <person name="Smith M.E."/>
            <person name="James T.Y."/>
            <person name="Grigoriev I.V."/>
        </authorList>
    </citation>
    <scope>NUCLEOTIDE SEQUENCE [LARGE SCALE GENOMIC DNA]</scope>
</reference>
<protein>
    <submittedName>
        <fullName evidence="2">Malonyl-CoA decarboxylase</fullName>
    </submittedName>
</protein>
<dbReference type="GO" id="GO:0005759">
    <property type="term" value="C:mitochondrial matrix"/>
    <property type="evidence" value="ECO:0007669"/>
    <property type="project" value="TreeGrafter"/>
</dbReference>
<evidence type="ECO:0000259" key="1">
    <source>
        <dbReference type="Pfam" id="PF05292"/>
    </source>
</evidence>
<dbReference type="GO" id="GO:2001294">
    <property type="term" value="P:malonyl-CoA catabolic process"/>
    <property type="evidence" value="ECO:0007669"/>
    <property type="project" value="TreeGrafter"/>
</dbReference>
<dbReference type="Pfam" id="PF05292">
    <property type="entry name" value="MCD"/>
    <property type="match status" value="2"/>
</dbReference>
<sequence length="189" mass="21240">EIVHYESVHAVPTWQSLKQRLGPGRLCYAFFHPSMPQEPLTFVQVALVEKVADDVQVILNDPSPGHGPQTVAIFYSISSSQREGSEGLREALAGDAWVQDQRVYDVVKPILLRLASRYILLEKKRTFALDPVANFHVRNGACVYRMNWMGDSSAKGLAQSYGIMCNYHYDLPRVESNNQQYLLDGSIAV</sequence>
<dbReference type="EMBL" id="ML002186">
    <property type="protein sequence ID" value="RKO82711.1"/>
    <property type="molecule type" value="Genomic_DNA"/>
</dbReference>
<gene>
    <name evidence="2" type="ORF">BDK51DRAFT_13877</name>
</gene>
<evidence type="ECO:0000313" key="2">
    <source>
        <dbReference type="EMBL" id="RKO82711.1"/>
    </source>
</evidence>